<name>A0ABQ4N388_9BACL</name>
<organism evidence="1 2">
    <name type="scientific">Paenibacillus cisolokensis</name>
    <dbReference type="NCBI Taxonomy" id="1658519"/>
    <lineage>
        <taxon>Bacteria</taxon>
        <taxon>Bacillati</taxon>
        <taxon>Bacillota</taxon>
        <taxon>Bacilli</taxon>
        <taxon>Bacillales</taxon>
        <taxon>Paenibacillaceae</taxon>
        <taxon>Paenibacillus</taxon>
    </lineage>
</organism>
<dbReference type="Proteomes" id="UP000680304">
    <property type="component" value="Unassembled WGS sequence"/>
</dbReference>
<proteinExistence type="predicted"/>
<accession>A0ABQ4N388</accession>
<keyword evidence="2" id="KW-1185">Reference proteome</keyword>
<dbReference type="EMBL" id="BOVJ01000039">
    <property type="protein sequence ID" value="GIQ62624.1"/>
    <property type="molecule type" value="Genomic_DNA"/>
</dbReference>
<protein>
    <submittedName>
        <fullName evidence="1">Uncharacterized protein</fullName>
    </submittedName>
</protein>
<evidence type="ECO:0000313" key="1">
    <source>
        <dbReference type="EMBL" id="GIQ62624.1"/>
    </source>
</evidence>
<reference evidence="1 2" key="1">
    <citation type="submission" date="2021-04" db="EMBL/GenBank/DDBJ databases">
        <title>Draft genome sequence of Paenibacillus cisolokensis, LC2-13A.</title>
        <authorList>
            <person name="Uke A."/>
            <person name="Chhe C."/>
            <person name="Baramee S."/>
            <person name="Kosugi A."/>
        </authorList>
    </citation>
    <scope>NUCLEOTIDE SEQUENCE [LARGE SCALE GENOMIC DNA]</scope>
    <source>
        <strain evidence="1 2">LC2-13A</strain>
    </source>
</reference>
<dbReference type="RefSeq" id="WP_213527950.1">
    <property type="nucleotide sequence ID" value="NZ_BOVJ01000039.1"/>
</dbReference>
<sequence length="92" mass="10569">MLLENIARNRVLVFTPRGFFPQQGVDHFGLRGERWQTHHSGWKPEEFVEMGCEVLMMKQFHDASNKAFVEAFGANGKPVDALQAWKDHGLDK</sequence>
<evidence type="ECO:0000313" key="2">
    <source>
        <dbReference type="Proteomes" id="UP000680304"/>
    </source>
</evidence>
<gene>
    <name evidence="1" type="ORF">PACILC2_11920</name>
</gene>
<comment type="caution">
    <text evidence="1">The sequence shown here is derived from an EMBL/GenBank/DDBJ whole genome shotgun (WGS) entry which is preliminary data.</text>
</comment>